<keyword evidence="2" id="KW-0675">Receptor</keyword>
<keyword evidence="3" id="KW-1185">Reference proteome</keyword>
<gene>
    <name evidence="2" type="ORF">EPI10_006404</name>
</gene>
<dbReference type="Proteomes" id="UP000325315">
    <property type="component" value="Unassembled WGS sequence"/>
</dbReference>
<evidence type="ECO:0000259" key="1">
    <source>
        <dbReference type="Pfam" id="PF07727"/>
    </source>
</evidence>
<comment type="caution">
    <text evidence="2">The sequence shown here is derived from an EMBL/GenBank/DDBJ whole genome shotgun (WGS) entry which is preliminary data.</text>
</comment>
<evidence type="ECO:0000313" key="3">
    <source>
        <dbReference type="Proteomes" id="UP000325315"/>
    </source>
</evidence>
<protein>
    <submittedName>
        <fullName evidence="2">Cysteine-rich RLK (RECEPTOR-like protein kinase) 8</fullName>
    </submittedName>
</protein>
<organism evidence="2 3">
    <name type="scientific">Gossypium australe</name>
    <dbReference type="NCBI Taxonomy" id="47621"/>
    <lineage>
        <taxon>Eukaryota</taxon>
        <taxon>Viridiplantae</taxon>
        <taxon>Streptophyta</taxon>
        <taxon>Embryophyta</taxon>
        <taxon>Tracheophyta</taxon>
        <taxon>Spermatophyta</taxon>
        <taxon>Magnoliopsida</taxon>
        <taxon>eudicotyledons</taxon>
        <taxon>Gunneridae</taxon>
        <taxon>Pentapetalae</taxon>
        <taxon>rosids</taxon>
        <taxon>malvids</taxon>
        <taxon>Malvales</taxon>
        <taxon>Malvaceae</taxon>
        <taxon>Malvoideae</taxon>
        <taxon>Gossypium</taxon>
    </lineage>
</organism>
<dbReference type="GO" id="GO:0016301">
    <property type="term" value="F:kinase activity"/>
    <property type="evidence" value="ECO:0007669"/>
    <property type="project" value="UniProtKB-KW"/>
</dbReference>
<dbReference type="Pfam" id="PF07727">
    <property type="entry name" value="RVT_2"/>
    <property type="match status" value="1"/>
</dbReference>
<proteinExistence type="predicted"/>
<evidence type="ECO:0000313" key="2">
    <source>
        <dbReference type="EMBL" id="KAA3484315.1"/>
    </source>
</evidence>
<dbReference type="PANTHER" id="PTHR11439">
    <property type="entry name" value="GAG-POL-RELATED RETROTRANSPOSON"/>
    <property type="match status" value="1"/>
</dbReference>
<dbReference type="AlphaFoldDB" id="A0A5B6WTX1"/>
<dbReference type="OrthoDB" id="1738684at2759"/>
<dbReference type="InterPro" id="IPR013103">
    <property type="entry name" value="RVT_2"/>
</dbReference>
<name>A0A5B6WTX1_9ROSI</name>
<feature type="domain" description="Reverse transcriptase Ty1/copia-type" evidence="1">
    <location>
        <begin position="109"/>
        <end position="207"/>
    </location>
</feature>
<dbReference type="PANTHER" id="PTHR11439:SF467">
    <property type="entry name" value="INTEGRASE CATALYTIC DOMAIN-CONTAINING PROTEIN"/>
    <property type="match status" value="1"/>
</dbReference>
<dbReference type="EMBL" id="SMMG02000002">
    <property type="protein sequence ID" value="KAA3484315.1"/>
    <property type="molecule type" value="Genomic_DNA"/>
</dbReference>
<dbReference type="CDD" id="cd09272">
    <property type="entry name" value="RNase_HI_RT_Ty1"/>
    <property type="match status" value="1"/>
</dbReference>
<sequence>MIRGPTHEAHTLPKDLQSYFTRWCVWLSPMTSSFIALLDSISIPKTVRETLSHLDWQDTMIKEMTTLDGNDTWELVNLLTRKKVIGCKWVFMVKVNPDGFVAQLKAHLVAATYRWPLHELDMKNIFLHGDPQEEVYMEQPPGFVSQGKSAMVCLRKSLYGLKQSPQAWFGRFSEVIQDFGLQKSSCNHSVFYRHSEVVMILLVVYVDVTRSKKGIVLSQRKYTLNLLEETRKSGCKPCSMPMDSNLQLMKEYNDSFEDPDIAYSMRVVSQGPLYQNYGHTSIECFTDADWARSKMDRRSTTGYYVFVEGNLISWKSKKQSSVAGRKIQI</sequence>
<keyword evidence="2" id="KW-0418">Kinase</keyword>
<accession>A0A5B6WTX1</accession>
<reference evidence="3" key="1">
    <citation type="journal article" date="2019" name="Plant Biotechnol. J.">
        <title>Genome sequencing of the Australian wild diploid species Gossypium australe highlights disease resistance and delayed gland morphogenesis.</title>
        <authorList>
            <person name="Cai Y."/>
            <person name="Cai X."/>
            <person name="Wang Q."/>
            <person name="Wang P."/>
            <person name="Zhang Y."/>
            <person name="Cai C."/>
            <person name="Xu Y."/>
            <person name="Wang K."/>
            <person name="Zhou Z."/>
            <person name="Wang C."/>
            <person name="Geng S."/>
            <person name="Li B."/>
            <person name="Dong Q."/>
            <person name="Hou Y."/>
            <person name="Wang H."/>
            <person name="Ai P."/>
            <person name="Liu Z."/>
            <person name="Yi F."/>
            <person name="Sun M."/>
            <person name="An G."/>
            <person name="Cheng J."/>
            <person name="Zhang Y."/>
            <person name="Shi Q."/>
            <person name="Xie Y."/>
            <person name="Shi X."/>
            <person name="Chang Y."/>
            <person name="Huang F."/>
            <person name="Chen Y."/>
            <person name="Hong S."/>
            <person name="Mi L."/>
            <person name="Sun Q."/>
            <person name="Zhang L."/>
            <person name="Zhou B."/>
            <person name="Peng R."/>
            <person name="Zhang X."/>
            <person name="Liu F."/>
        </authorList>
    </citation>
    <scope>NUCLEOTIDE SEQUENCE [LARGE SCALE GENOMIC DNA]</scope>
    <source>
        <strain evidence="3">cv. PA1801</strain>
    </source>
</reference>
<keyword evidence="2" id="KW-0808">Transferase</keyword>